<dbReference type="InterPro" id="IPR025506">
    <property type="entry name" value="Abi_alpha"/>
</dbReference>
<evidence type="ECO:0000256" key="1">
    <source>
        <dbReference type="SAM" id="MobiDB-lite"/>
    </source>
</evidence>
<accession>A0ABW6PRU5</accession>
<keyword evidence="3" id="KW-1185">Reference proteome</keyword>
<comment type="caution">
    <text evidence="2">The sequence shown here is derived from an EMBL/GenBank/DDBJ whole genome shotgun (WGS) entry which is preliminary data.</text>
</comment>
<name>A0ABW6PRU5_9NOCA</name>
<protein>
    <submittedName>
        <fullName evidence="2">DUF4393 domain-containing protein</fullName>
    </submittedName>
</protein>
<organism evidence="2 3">
    <name type="scientific">Nocardia thailandica</name>
    <dbReference type="NCBI Taxonomy" id="257275"/>
    <lineage>
        <taxon>Bacteria</taxon>
        <taxon>Bacillati</taxon>
        <taxon>Actinomycetota</taxon>
        <taxon>Actinomycetes</taxon>
        <taxon>Mycobacteriales</taxon>
        <taxon>Nocardiaceae</taxon>
        <taxon>Nocardia</taxon>
    </lineage>
</organism>
<feature type="region of interest" description="Disordered" evidence="1">
    <location>
        <begin position="1"/>
        <end position="23"/>
    </location>
</feature>
<gene>
    <name evidence="2" type="ORF">ACFYTF_20120</name>
</gene>
<evidence type="ECO:0000313" key="3">
    <source>
        <dbReference type="Proteomes" id="UP001601444"/>
    </source>
</evidence>
<feature type="compositionally biased region" description="Basic and acidic residues" evidence="1">
    <location>
        <begin position="1"/>
        <end position="22"/>
    </location>
</feature>
<reference evidence="2 3" key="1">
    <citation type="submission" date="2024-10" db="EMBL/GenBank/DDBJ databases">
        <title>The Natural Products Discovery Center: Release of the First 8490 Sequenced Strains for Exploring Actinobacteria Biosynthetic Diversity.</title>
        <authorList>
            <person name="Kalkreuter E."/>
            <person name="Kautsar S.A."/>
            <person name="Yang D."/>
            <person name="Bader C.D."/>
            <person name="Teijaro C.N."/>
            <person name="Fluegel L."/>
            <person name="Davis C.M."/>
            <person name="Simpson J.R."/>
            <person name="Lauterbach L."/>
            <person name="Steele A.D."/>
            <person name="Gui C."/>
            <person name="Meng S."/>
            <person name="Li G."/>
            <person name="Viehrig K."/>
            <person name="Ye F."/>
            <person name="Su P."/>
            <person name="Kiefer A.F."/>
            <person name="Nichols A."/>
            <person name="Cepeda A.J."/>
            <person name="Yan W."/>
            <person name="Fan B."/>
            <person name="Jiang Y."/>
            <person name="Adhikari A."/>
            <person name="Zheng C.-J."/>
            <person name="Schuster L."/>
            <person name="Cowan T.M."/>
            <person name="Smanski M.J."/>
            <person name="Chevrette M.G."/>
            <person name="De Carvalho L.P.S."/>
            <person name="Shen B."/>
        </authorList>
    </citation>
    <scope>NUCLEOTIDE SEQUENCE [LARGE SCALE GENOMIC DNA]</scope>
    <source>
        <strain evidence="2 3">NPDC004045</strain>
    </source>
</reference>
<dbReference type="Proteomes" id="UP001601444">
    <property type="component" value="Unassembled WGS sequence"/>
</dbReference>
<sequence length="286" mass="30784">MSVNDDDKLPARPEPEPHHDLSPTDLIGIARLAGLSVRHITSALTRGALHTALDLAEDLRAGEPVSQILDERVDAVRRAALSALGIAPSAAGLMLPADLSIGAADLKSLGEAMITEGWDTAQQPRELHPAFVAILRDLTPDEARILRFLAVAGEQPAIDIRTRAPFGIGSQLLAEGINLIAAMAGCALPDRDHHYLVNLARLGLIRFSDEPVADFRRYAFLEAQPAAQAAYKSVKMRAISVYHSISLTAFGRQFCDACFTFDDYTGGGWATDDRGDVYLGKGPRLP</sequence>
<dbReference type="Pfam" id="PF14337">
    <property type="entry name" value="Abi_alpha"/>
    <property type="match status" value="1"/>
</dbReference>
<dbReference type="RefSeq" id="WP_387701630.1">
    <property type="nucleotide sequence ID" value="NZ_JBIAMX010000012.1"/>
</dbReference>
<dbReference type="Gene3D" id="3.30.110.190">
    <property type="match status" value="1"/>
</dbReference>
<proteinExistence type="predicted"/>
<dbReference type="EMBL" id="JBIAMX010000012">
    <property type="protein sequence ID" value="MFF0545142.1"/>
    <property type="molecule type" value="Genomic_DNA"/>
</dbReference>
<evidence type="ECO:0000313" key="2">
    <source>
        <dbReference type="EMBL" id="MFF0545142.1"/>
    </source>
</evidence>